<evidence type="ECO:0000313" key="10">
    <source>
        <dbReference type="Proteomes" id="UP001168537"/>
    </source>
</evidence>
<feature type="transmembrane region" description="Helical" evidence="7">
    <location>
        <begin position="83"/>
        <end position="103"/>
    </location>
</feature>
<dbReference type="Proteomes" id="UP001168537">
    <property type="component" value="Unassembled WGS sequence"/>
</dbReference>
<reference evidence="9" key="1">
    <citation type="submission" date="2023-06" db="EMBL/GenBank/DDBJ databases">
        <title>Draft genome sequence of Nocardioides sp. SOB72.</title>
        <authorList>
            <person name="Zhang G."/>
        </authorList>
    </citation>
    <scope>NUCLEOTIDE SEQUENCE</scope>
    <source>
        <strain evidence="9">SOB72</strain>
    </source>
</reference>
<evidence type="ECO:0000256" key="4">
    <source>
        <dbReference type="ARBA" id="ARBA00022989"/>
    </source>
</evidence>
<feature type="transmembrane region" description="Helical" evidence="7">
    <location>
        <begin position="233"/>
        <end position="252"/>
    </location>
</feature>
<evidence type="ECO:0000256" key="6">
    <source>
        <dbReference type="SAM" id="MobiDB-lite"/>
    </source>
</evidence>
<feature type="compositionally biased region" description="Basic and acidic residues" evidence="6">
    <location>
        <begin position="18"/>
        <end position="43"/>
    </location>
</feature>
<keyword evidence="2 7" id="KW-0812">Transmembrane</keyword>
<evidence type="ECO:0000256" key="3">
    <source>
        <dbReference type="ARBA" id="ARBA00022748"/>
    </source>
</evidence>
<dbReference type="PANTHER" id="PTHR31566">
    <property type="entry name" value="CYTOCHROME C BIOGENESIS PROTEIN CCS1, CHLOROPLASTIC"/>
    <property type="match status" value="1"/>
</dbReference>
<keyword evidence="10" id="KW-1185">Reference proteome</keyword>
<organism evidence="9 10">
    <name type="scientific">Nocardioides abyssi</name>
    <dbReference type="NCBI Taxonomy" id="3058370"/>
    <lineage>
        <taxon>Bacteria</taxon>
        <taxon>Bacillati</taxon>
        <taxon>Actinomycetota</taxon>
        <taxon>Actinomycetes</taxon>
        <taxon>Propionibacteriales</taxon>
        <taxon>Nocardioidaceae</taxon>
        <taxon>Nocardioides</taxon>
    </lineage>
</organism>
<dbReference type="InterPro" id="IPR023494">
    <property type="entry name" value="Cyt_c_bgen_Ccs1/CcsB/ResB"/>
</dbReference>
<evidence type="ECO:0000256" key="7">
    <source>
        <dbReference type="SAM" id="Phobius"/>
    </source>
</evidence>
<keyword evidence="5 7" id="KW-0472">Membrane</keyword>
<proteinExistence type="predicted"/>
<name>A0ABT8EUX5_9ACTN</name>
<comment type="subcellular location">
    <subcellularLocation>
        <location evidence="1">Membrane</location>
        <topology evidence="1">Multi-pass membrane protein</topology>
    </subcellularLocation>
</comment>
<keyword evidence="3" id="KW-0201">Cytochrome c-type biogenesis</keyword>
<dbReference type="Pfam" id="PF05140">
    <property type="entry name" value="ResB"/>
    <property type="match status" value="1"/>
</dbReference>
<sequence>MGDEGAYPLNSPSSGADATKDETGRAAGADRSELDQPDGRDGRGPAVGPDDSGGTAATAATDPHPPPGELVAWLRWSWRRLTAMRTAVVLLILLALCAIPGSLLPQRGVASDPAAVPQYFRDHPDLAPWLDRLWLFEVYSAPWFAAIYVLLLISMIGCVLPRCLKLWHEYRAAPPAAPRRLSRESHHQLVQVADADLALDAASDALRGRRFRVAVADGEVRAEKGHLRELGNLGFHLSLLVLLVGVAGGRLFGYEGRVAVVEGATFTNVASSYDALTPAPWADIADLEPLDFTLERFDASFETSGPRFGEPRDFEAAVAYRSPEAGDGTFAIRPNRPLDVDGTKFFLTGHGYAPELTVRDGEGNVAMSGPTIFLPMDQNFTSDGVIKVPDARPASLALQGLFLPTAVRGAEGLDTSAYPNAVNPRVQLAAFTGDLGLDEGASQSVFTLDVDDLEKVREPDGEVWRVSLAPGQTAELPNGLGSVTFDGVSRFANFQVARDPGKEVALFAAVLLLLGLTISLGVARRRLWVRRVDAVTLEVGARSLARRPVPAEEIEAIVAAATAAVIPATPATKDPA</sequence>
<protein>
    <submittedName>
        <fullName evidence="9">Cytochrome c biogenesis protein ResB</fullName>
    </submittedName>
</protein>
<evidence type="ECO:0000256" key="5">
    <source>
        <dbReference type="ARBA" id="ARBA00023136"/>
    </source>
</evidence>
<feature type="transmembrane region" description="Helical" evidence="7">
    <location>
        <begin position="141"/>
        <end position="161"/>
    </location>
</feature>
<gene>
    <name evidence="9" type="ORF">QWY29_11170</name>
</gene>
<keyword evidence="4 7" id="KW-1133">Transmembrane helix</keyword>
<feature type="transmembrane region" description="Helical" evidence="7">
    <location>
        <begin position="504"/>
        <end position="523"/>
    </location>
</feature>
<comment type="caution">
    <text evidence="9">The sequence shown here is derived from an EMBL/GenBank/DDBJ whole genome shotgun (WGS) entry which is preliminary data.</text>
</comment>
<evidence type="ECO:0000256" key="1">
    <source>
        <dbReference type="ARBA" id="ARBA00004141"/>
    </source>
</evidence>
<dbReference type="EMBL" id="JAUHJR010000004">
    <property type="protein sequence ID" value="MDN4161912.1"/>
    <property type="molecule type" value="Genomic_DNA"/>
</dbReference>
<evidence type="ECO:0000313" key="9">
    <source>
        <dbReference type="EMBL" id="MDN4161912.1"/>
    </source>
</evidence>
<evidence type="ECO:0000259" key="8">
    <source>
        <dbReference type="Pfam" id="PF05140"/>
    </source>
</evidence>
<feature type="region of interest" description="Disordered" evidence="6">
    <location>
        <begin position="1"/>
        <end position="64"/>
    </location>
</feature>
<dbReference type="PANTHER" id="PTHR31566:SF0">
    <property type="entry name" value="CYTOCHROME C BIOGENESIS PROTEIN CCS1, CHLOROPLASTIC"/>
    <property type="match status" value="1"/>
</dbReference>
<feature type="domain" description="ResB-like" evidence="8">
    <location>
        <begin position="84"/>
        <end position="546"/>
    </location>
</feature>
<accession>A0ABT8EUX5</accession>
<feature type="compositionally biased region" description="Low complexity" evidence="6">
    <location>
        <begin position="48"/>
        <end position="62"/>
    </location>
</feature>
<evidence type="ECO:0000256" key="2">
    <source>
        <dbReference type="ARBA" id="ARBA00022692"/>
    </source>
</evidence>
<dbReference type="RefSeq" id="WP_300960864.1">
    <property type="nucleotide sequence ID" value="NZ_JAUHJR010000004.1"/>
</dbReference>
<dbReference type="InterPro" id="IPR007816">
    <property type="entry name" value="ResB-like_domain"/>
</dbReference>